<evidence type="ECO:0000313" key="4">
    <source>
        <dbReference type="EMBL" id="CDW80732.1"/>
    </source>
</evidence>
<evidence type="ECO:0000313" key="5">
    <source>
        <dbReference type="Proteomes" id="UP000039865"/>
    </source>
</evidence>
<feature type="coiled-coil region" evidence="1">
    <location>
        <begin position="514"/>
        <end position="541"/>
    </location>
</feature>
<evidence type="ECO:0008006" key="6">
    <source>
        <dbReference type="Google" id="ProtNLM"/>
    </source>
</evidence>
<dbReference type="PANTHER" id="PTHR31398">
    <property type="entry name" value="MEIOTIC NUCLEAR DIVISION PROTEIN 1 HOMOLOG"/>
    <property type="match status" value="1"/>
</dbReference>
<dbReference type="Proteomes" id="UP000039865">
    <property type="component" value="Unassembled WGS sequence"/>
</dbReference>
<dbReference type="PANTHER" id="PTHR31398:SF0">
    <property type="entry name" value="MEIOTIC NUCLEAR DIVISION PROTEIN 1 HOMOLOG"/>
    <property type="match status" value="1"/>
</dbReference>
<gene>
    <name evidence="4" type="primary">Contig5967.g6391</name>
    <name evidence="4" type="ORF">STYLEM_9736</name>
</gene>
<evidence type="ECO:0000256" key="1">
    <source>
        <dbReference type="SAM" id="Coils"/>
    </source>
</evidence>
<keyword evidence="5" id="KW-1185">Reference proteome</keyword>
<dbReference type="GO" id="GO:0005634">
    <property type="term" value="C:nucleus"/>
    <property type="evidence" value="ECO:0007669"/>
    <property type="project" value="TreeGrafter"/>
</dbReference>
<dbReference type="InParanoid" id="A0A078AGS3"/>
<dbReference type="EMBL" id="CCKQ01009260">
    <property type="protein sequence ID" value="CDW80732.1"/>
    <property type="molecule type" value="Genomic_DNA"/>
</dbReference>
<feature type="compositionally biased region" description="Basic and acidic residues" evidence="2">
    <location>
        <begin position="241"/>
        <end position="264"/>
    </location>
</feature>
<reference evidence="4 5" key="1">
    <citation type="submission" date="2014-06" db="EMBL/GenBank/DDBJ databases">
        <authorList>
            <person name="Swart Estienne"/>
        </authorList>
    </citation>
    <scope>NUCLEOTIDE SEQUENCE [LARGE SCALE GENOMIC DNA]</scope>
    <source>
        <strain evidence="4 5">130c</strain>
    </source>
</reference>
<accession>A0A078AGS3</accession>
<keyword evidence="1" id="KW-0175">Coiled coil</keyword>
<dbReference type="GO" id="GO:0007131">
    <property type="term" value="P:reciprocal meiotic recombination"/>
    <property type="evidence" value="ECO:0007669"/>
    <property type="project" value="TreeGrafter"/>
</dbReference>
<keyword evidence="3" id="KW-1133">Transmembrane helix</keyword>
<protein>
    <recommendedName>
        <fullName evidence="6">Transmembrane protein</fullName>
    </recommendedName>
</protein>
<organism evidence="4 5">
    <name type="scientific">Stylonychia lemnae</name>
    <name type="common">Ciliate</name>
    <dbReference type="NCBI Taxonomy" id="5949"/>
    <lineage>
        <taxon>Eukaryota</taxon>
        <taxon>Sar</taxon>
        <taxon>Alveolata</taxon>
        <taxon>Ciliophora</taxon>
        <taxon>Intramacronucleata</taxon>
        <taxon>Spirotrichea</taxon>
        <taxon>Stichotrichia</taxon>
        <taxon>Sporadotrichida</taxon>
        <taxon>Oxytrichidae</taxon>
        <taxon>Stylonychinae</taxon>
        <taxon>Stylonychia</taxon>
    </lineage>
</organism>
<keyword evidence="3" id="KW-0472">Membrane</keyword>
<feature type="transmembrane region" description="Helical" evidence="3">
    <location>
        <begin position="190"/>
        <end position="212"/>
    </location>
</feature>
<feature type="transmembrane region" description="Helical" evidence="3">
    <location>
        <begin position="6"/>
        <end position="23"/>
    </location>
</feature>
<keyword evidence="3" id="KW-0812">Transmembrane</keyword>
<sequence>MKTLPGALATLVFAIIMILYLIFQLQSIGQVSQILYQQKYLTLEDQAFNLTSDNFYLEVAVSTNNTNEGRLEAKLSLLLELYVTTFDEQGKEKDISRVVLIPCDIQNDRYSIKLSSQYQTQVVYKVKNNVVLTSQSLLHESLDLFQKKFISYQQAQVNRIPFNETRKCFLDVQFELDGDSQQIKINRINLVQILSSVGGLAGTIFAVFKFFIEPISTFIFYRTIIKKTYLVDSSILEDKENRQNDDDKQKKKDQDIDNNKDPIQNRKGNNLQDKNDDKKDVQSFFFLIQKLLHRNPFSYPLMFAFKTYIKSLICCKKKYIHQQIYNTGKDMIDKQLDIGIILRDLRTFKMTNNLLINKFQKKMIPFLQPYLLNKKLESKQQKEKEQSQQSKELILKKFQQEKISNLIEFFSNYQNNRHEVDKVMFDQLLKDKEKNQHSLEIQMYSGILRQYVVNNLKDKKTVNKKKNDQFSQYQFNQNPIIVQNWNYQSGVVYYGVQQQNYAQNDVDLKFQVPNESSSHRLNNAADNMELLEQEIAEEEKVSNNKIPRISMIDKKE</sequence>
<name>A0A078AGS3_STYLE</name>
<evidence type="ECO:0000256" key="2">
    <source>
        <dbReference type="SAM" id="MobiDB-lite"/>
    </source>
</evidence>
<evidence type="ECO:0000256" key="3">
    <source>
        <dbReference type="SAM" id="Phobius"/>
    </source>
</evidence>
<dbReference type="AlphaFoldDB" id="A0A078AGS3"/>
<feature type="region of interest" description="Disordered" evidence="2">
    <location>
        <begin position="241"/>
        <end position="276"/>
    </location>
</feature>
<proteinExistence type="predicted"/>